<dbReference type="InterPro" id="IPR002035">
    <property type="entry name" value="VWF_A"/>
</dbReference>
<organism evidence="3 4">
    <name type="scientific">Triparma retinervis</name>
    <dbReference type="NCBI Taxonomy" id="2557542"/>
    <lineage>
        <taxon>Eukaryota</taxon>
        <taxon>Sar</taxon>
        <taxon>Stramenopiles</taxon>
        <taxon>Ochrophyta</taxon>
        <taxon>Bolidophyceae</taxon>
        <taxon>Parmales</taxon>
        <taxon>Triparmaceae</taxon>
        <taxon>Triparma</taxon>
    </lineage>
</organism>
<feature type="non-terminal residue" evidence="3">
    <location>
        <position position="672"/>
    </location>
</feature>
<evidence type="ECO:0000256" key="1">
    <source>
        <dbReference type="SAM" id="Phobius"/>
    </source>
</evidence>
<reference evidence="3" key="1">
    <citation type="submission" date="2022-07" db="EMBL/GenBank/DDBJ databases">
        <title>Genome analysis of Parmales, a sister group of diatoms, reveals the evolutionary specialization of diatoms from phago-mixotrophs to photoautotrophs.</title>
        <authorList>
            <person name="Ban H."/>
            <person name="Sato S."/>
            <person name="Yoshikawa S."/>
            <person name="Kazumasa Y."/>
            <person name="Nakamura Y."/>
            <person name="Ichinomiya M."/>
            <person name="Saitoh K."/>
            <person name="Sato N."/>
            <person name="Blanc-Mathieu R."/>
            <person name="Endo H."/>
            <person name="Kuwata A."/>
            <person name="Ogata H."/>
        </authorList>
    </citation>
    <scope>NUCLEOTIDE SEQUENCE</scope>
</reference>
<feature type="domain" description="VWFA" evidence="2">
    <location>
        <begin position="196"/>
        <end position="327"/>
    </location>
</feature>
<evidence type="ECO:0000313" key="3">
    <source>
        <dbReference type="EMBL" id="GMH60910.1"/>
    </source>
</evidence>
<gene>
    <name evidence="3" type="ORF">TrRE_jg9266</name>
</gene>
<accession>A0A9W7A3X4</accession>
<dbReference type="Gene3D" id="3.40.50.410">
    <property type="entry name" value="von Willebrand factor, type A domain"/>
    <property type="match status" value="1"/>
</dbReference>
<dbReference type="PROSITE" id="PS50234">
    <property type="entry name" value="VWFA"/>
    <property type="match status" value="1"/>
</dbReference>
<evidence type="ECO:0000259" key="2">
    <source>
        <dbReference type="PROSITE" id="PS50234"/>
    </source>
</evidence>
<dbReference type="Pfam" id="PF00092">
    <property type="entry name" value="VWA"/>
    <property type="match status" value="1"/>
</dbReference>
<proteinExistence type="predicted"/>
<keyword evidence="1" id="KW-0472">Membrane</keyword>
<protein>
    <recommendedName>
        <fullName evidence="2">VWFA domain-containing protein</fullName>
    </recommendedName>
</protein>
<dbReference type="InterPro" id="IPR036465">
    <property type="entry name" value="vWFA_dom_sf"/>
</dbReference>
<keyword evidence="1" id="KW-0812">Transmembrane</keyword>
<sequence length="672" mass="73995">NMHFASLSDGLPVVLSVILNFYGVEQVIEVEAGLLEIATKDLTWFVEEHLTARLGRNVFEVPECVGDGDCFNLEGGGEYCRGLCEEGSKDWYGQCPNDYGECFKDDKACFECFGKCVMMKKSRISRVSASGKRSSVHSRKARGRKVGRCRWMKRNWFMLLLSLIAAGGLALAAILYLEPCPLVEQRSMITTLSPVDVVFLLDASGSMEEDNSAPWLKQAEAASLILTTLMSSANHTTNGTFQASIVQWSGDDRVDPANAVYIDQELNNDVADIVESLEGPLPQTLSSWTFFSPALIECQKQLSSSSQRDAFKLCILMTDGINNDNDEWIYKQSSASGVGQWCQDHNITSETTPEVDVCIKPEDDYTERSAIPSNSCASCVEAEDIHCSTNPWDEQCLSGCLSAACAPSCRGVCTTENIASVMHDAMGIKMAGVLVSDTIDSSKLAQATATVKKVSSCKNETELALGTCPYFVEADDFDELTAKATIIADALASEILASTSEKTAFVCLGSPEFLSFLVLAFPLLFYLLYKPTSFTARKVAHNMKAPPPLPRRMTVAMKKASAEVVEPEIVIMEEEEEKEEITPQQQGSPAKVAKKRYKWEITSNDKYLWANEKGLGHMPVDYSTKTLGNSLPPSAPKDQDLTKGKKVLREALHWETADEYEQEQIEQALQHL</sequence>
<feature type="transmembrane region" description="Helical" evidence="1">
    <location>
        <begin position="156"/>
        <end position="177"/>
    </location>
</feature>
<dbReference type="OrthoDB" id="198906at2759"/>
<keyword evidence="1" id="KW-1133">Transmembrane helix</keyword>
<name>A0A9W7A3X4_9STRA</name>
<dbReference type="SUPFAM" id="SSF53300">
    <property type="entry name" value="vWA-like"/>
    <property type="match status" value="1"/>
</dbReference>
<dbReference type="CDD" id="cd00198">
    <property type="entry name" value="vWFA"/>
    <property type="match status" value="1"/>
</dbReference>
<dbReference type="Proteomes" id="UP001165082">
    <property type="component" value="Unassembled WGS sequence"/>
</dbReference>
<keyword evidence="4" id="KW-1185">Reference proteome</keyword>
<comment type="caution">
    <text evidence="3">The sequence shown here is derived from an EMBL/GenBank/DDBJ whole genome shotgun (WGS) entry which is preliminary data.</text>
</comment>
<dbReference type="AlphaFoldDB" id="A0A9W7A3X4"/>
<evidence type="ECO:0000313" key="4">
    <source>
        <dbReference type="Proteomes" id="UP001165082"/>
    </source>
</evidence>
<dbReference type="EMBL" id="BRXZ01002382">
    <property type="protein sequence ID" value="GMH60910.1"/>
    <property type="molecule type" value="Genomic_DNA"/>
</dbReference>